<keyword evidence="6" id="KW-1185">Reference proteome</keyword>
<evidence type="ECO:0000313" key="5">
    <source>
        <dbReference type="EMBL" id="KAK7574104.1"/>
    </source>
</evidence>
<reference evidence="5 6" key="1">
    <citation type="submission" date="2024-03" db="EMBL/GenBank/DDBJ databases">
        <title>Adaptation during the transition from Ophiocordyceps entomopathogen to insect associate is accompanied by gene loss and intensified selection.</title>
        <authorList>
            <person name="Ward C.M."/>
            <person name="Onetto C.A."/>
            <person name="Borneman A.R."/>
        </authorList>
    </citation>
    <scope>NUCLEOTIDE SEQUENCE [LARGE SCALE GENOMIC DNA]</scope>
    <source>
        <strain evidence="5">AWRI1</strain>
        <tissue evidence="5">Single Adult Female</tissue>
    </source>
</reference>
<sequence length="252" mass="28868">MLDDVGVILVALRYKLEIVVFKQQDGQMWQYLVQNDDRGEEVVDPELVSEIHERLAHLCSENEAPAEDSTPTFNPGQLEACDNIPDEDSRLYVIDNESKKIAKEVNLSGHQKLFNIRVKPTEAPYLCIRHDVDGILWKLNYENTNVCEHVSTLNAFGYVLASKQWKYSTCSPDFSYSVIAATKQNLFVYKQNCHVDSELRNRKTNQKFSKVGKQYLISLNTTDEILGLRATNEFVVVLTSNCVHLFDMKDIE</sequence>
<dbReference type="InterPro" id="IPR037895">
    <property type="entry name" value="NUDCD1"/>
</dbReference>
<organism evidence="5 6">
    <name type="scientific">Parthenolecanium corni</name>
    <dbReference type="NCBI Taxonomy" id="536013"/>
    <lineage>
        <taxon>Eukaryota</taxon>
        <taxon>Metazoa</taxon>
        <taxon>Ecdysozoa</taxon>
        <taxon>Arthropoda</taxon>
        <taxon>Hexapoda</taxon>
        <taxon>Insecta</taxon>
        <taxon>Pterygota</taxon>
        <taxon>Neoptera</taxon>
        <taxon>Paraneoptera</taxon>
        <taxon>Hemiptera</taxon>
        <taxon>Sternorrhyncha</taxon>
        <taxon>Coccoidea</taxon>
        <taxon>Coccidae</taxon>
        <taxon>Parthenolecanium</taxon>
    </lineage>
</organism>
<keyword evidence="3" id="KW-0963">Cytoplasm</keyword>
<gene>
    <name evidence="5" type="ORF">V9T40_011295</name>
</gene>
<evidence type="ECO:0000256" key="4">
    <source>
        <dbReference type="ARBA" id="ARBA00023242"/>
    </source>
</evidence>
<evidence type="ECO:0000256" key="1">
    <source>
        <dbReference type="ARBA" id="ARBA00004123"/>
    </source>
</evidence>
<dbReference type="PANTHER" id="PTHR21664">
    <property type="entry name" value="CHRONIC MYELOGENOUS LEUKEMIA TUMOR ANTIGEN 66"/>
    <property type="match status" value="1"/>
</dbReference>
<dbReference type="EMBL" id="JBBCAQ010000037">
    <property type="protein sequence ID" value="KAK7574104.1"/>
    <property type="molecule type" value="Genomic_DNA"/>
</dbReference>
<accession>A0AAN9T8Q1</accession>
<comment type="subcellular location">
    <subcellularLocation>
        <location evidence="2">Cytoplasm</location>
    </subcellularLocation>
    <subcellularLocation>
        <location evidence="1">Nucleus</location>
    </subcellularLocation>
</comment>
<evidence type="ECO:0000256" key="3">
    <source>
        <dbReference type="ARBA" id="ARBA00022490"/>
    </source>
</evidence>
<comment type="caution">
    <text evidence="5">The sequence shown here is derived from an EMBL/GenBank/DDBJ whole genome shotgun (WGS) entry which is preliminary data.</text>
</comment>
<dbReference type="GO" id="GO:0005737">
    <property type="term" value="C:cytoplasm"/>
    <property type="evidence" value="ECO:0007669"/>
    <property type="project" value="UniProtKB-SubCell"/>
</dbReference>
<name>A0AAN9T8Q1_9HEMI</name>
<proteinExistence type="predicted"/>
<dbReference type="PANTHER" id="PTHR21664:SF1">
    <property type="entry name" value="NUDC DOMAIN-CONTAINING PROTEIN 1"/>
    <property type="match status" value="1"/>
</dbReference>
<dbReference type="Proteomes" id="UP001367676">
    <property type="component" value="Unassembled WGS sequence"/>
</dbReference>
<evidence type="ECO:0000313" key="6">
    <source>
        <dbReference type="Proteomes" id="UP001367676"/>
    </source>
</evidence>
<protein>
    <recommendedName>
        <fullName evidence="7">NudC domain-containing protein 1</fullName>
    </recommendedName>
</protein>
<keyword evidence="4" id="KW-0539">Nucleus</keyword>
<evidence type="ECO:0000256" key="2">
    <source>
        <dbReference type="ARBA" id="ARBA00004496"/>
    </source>
</evidence>
<evidence type="ECO:0008006" key="7">
    <source>
        <dbReference type="Google" id="ProtNLM"/>
    </source>
</evidence>
<dbReference type="AlphaFoldDB" id="A0AAN9T8Q1"/>
<dbReference type="GO" id="GO:0005634">
    <property type="term" value="C:nucleus"/>
    <property type="evidence" value="ECO:0007669"/>
    <property type="project" value="UniProtKB-SubCell"/>
</dbReference>